<gene>
    <name evidence="6" type="ORF">BN000_03982</name>
</gene>
<feature type="domain" description="HTH tetR-type" evidence="5">
    <location>
        <begin position="15"/>
        <end position="74"/>
    </location>
</feature>
<protein>
    <submittedName>
        <fullName evidence="6">TetR family transcriptional regulator</fullName>
    </submittedName>
</protein>
<evidence type="ECO:0000313" key="7">
    <source>
        <dbReference type="Proteomes" id="UP000199601"/>
    </source>
</evidence>
<dbReference type="Proteomes" id="UP000199601">
    <property type="component" value="Unassembled WGS sequence"/>
</dbReference>
<organism evidence="6 7">
    <name type="scientific">Mycobacterium europaeum</name>
    <dbReference type="NCBI Taxonomy" id="761804"/>
    <lineage>
        <taxon>Bacteria</taxon>
        <taxon>Bacillati</taxon>
        <taxon>Actinomycetota</taxon>
        <taxon>Actinomycetes</taxon>
        <taxon>Mycobacteriales</taxon>
        <taxon>Mycobacteriaceae</taxon>
        <taxon>Mycobacterium</taxon>
        <taxon>Mycobacterium simiae complex</taxon>
    </lineage>
</organism>
<evidence type="ECO:0000256" key="1">
    <source>
        <dbReference type="ARBA" id="ARBA00023015"/>
    </source>
</evidence>
<dbReference type="AlphaFoldDB" id="A0A0U1DL30"/>
<dbReference type="SUPFAM" id="SSF46689">
    <property type="entry name" value="Homeodomain-like"/>
    <property type="match status" value="1"/>
</dbReference>
<accession>A0A0U1DL30</accession>
<keyword evidence="7" id="KW-1185">Reference proteome</keyword>
<keyword evidence="2 4" id="KW-0238">DNA-binding</keyword>
<dbReference type="InterPro" id="IPR009057">
    <property type="entry name" value="Homeodomain-like_sf"/>
</dbReference>
<dbReference type="PRINTS" id="PR00455">
    <property type="entry name" value="HTHTETR"/>
</dbReference>
<proteinExistence type="predicted"/>
<name>A0A0U1DL30_9MYCO</name>
<evidence type="ECO:0000256" key="2">
    <source>
        <dbReference type="ARBA" id="ARBA00023125"/>
    </source>
</evidence>
<keyword evidence="3" id="KW-0804">Transcription</keyword>
<dbReference type="PROSITE" id="PS50977">
    <property type="entry name" value="HTH_TETR_2"/>
    <property type="match status" value="1"/>
</dbReference>
<evidence type="ECO:0000256" key="3">
    <source>
        <dbReference type="ARBA" id="ARBA00023163"/>
    </source>
</evidence>
<dbReference type="InterPro" id="IPR001647">
    <property type="entry name" value="HTH_TetR"/>
</dbReference>
<evidence type="ECO:0000259" key="5">
    <source>
        <dbReference type="PROSITE" id="PS50977"/>
    </source>
</evidence>
<dbReference type="GO" id="GO:0000976">
    <property type="term" value="F:transcription cis-regulatory region binding"/>
    <property type="evidence" value="ECO:0007669"/>
    <property type="project" value="TreeGrafter"/>
</dbReference>
<sequence length="211" mass="22820">MRRHGWAGALPSSDDEAIARIVAAASRAIEQSGPDITISDIARELGVTRQTVYRYFPSTDALLVATALSEAGPALDRLAAHVADIRDPAEAVVEGIAHTLELLPQDKYLGLLLTSEKAVFYSASVTSDVALALGRSIIDRFNVDWDSVGITGDRRDGLVEFMLRILQSFIVDPGRPPRSGAELREYLRQWVAPAIAHFQPVDGDSSVRSGP</sequence>
<reference evidence="7" key="1">
    <citation type="submission" date="2015-03" db="EMBL/GenBank/DDBJ databases">
        <authorList>
            <person name="Urmite Genomes"/>
        </authorList>
    </citation>
    <scope>NUCLEOTIDE SEQUENCE [LARGE SCALE GENOMIC DNA]</scope>
    <source>
        <strain evidence="7">CSUR P1344</strain>
    </source>
</reference>
<dbReference type="GO" id="GO:0003700">
    <property type="term" value="F:DNA-binding transcription factor activity"/>
    <property type="evidence" value="ECO:0007669"/>
    <property type="project" value="TreeGrafter"/>
</dbReference>
<dbReference type="PANTHER" id="PTHR30055:SF234">
    <property type="entry name" value="HTH-TYPE TRANSCRIPTIONAL REGULATOR BETI"/>
    <property type="match status" value="1"/>
</dbReference>
<dbReference type="Pfam" id="PF00440">
    <property type="entry name" value="TetR_N"/>
    <property type="match status" value="1"/>
</dbReference>
<keyword evidence="1" id="KW-0805">Transcription regulation</keyword>
<feature type="DNA-binding region" description="H-T-H motif" evidence="4">
    <location>
        <begin position="37"/>
        <end position="56"/>
    </location>
</feature>
<dbReference type="InterPro" id="IPR050109">
    <property type="entry name" value="HTH-type_TetR-like_transc_reg"/>
</dbReference>
<dbReference type="Gene3D" id="1.10.357.10">
    <property type="entry name" value="Tetracycline Repressor, domain 2"/>
    <property type="match status" value="1"/>
</dbReference>
<evidence type="ECO:0000256" key="4">
    <source>
        <dbReference type="PROSITE-ProRule" id="PRU00335"/>
    </source>
</evidence>
<evidence type="ECO:0000313" key="6">
    <source>
        <dbReference type="EMBL" id="CQD17852.1"/>
    </source>
</evidence>
<dbReference type="PANTHER" id="PTHR30055">
    <property type="entry name" value="HTH-TYPE TRANSCRIPTIONAL REGULATOR RUTR"/>
    <property type="match status" value="1"/>
</dbReference>
<dbReference type="EMBL" id="CTEC01000002">
    <property type="protein sequence ID" value="CQD17852.1"/>
    <property type="molecule type" value="Genomic_DNA"/>
</dbReference>
<dbReference type="RefSeq" id="WP_090422446.1">
    <property type="nucleotide sequence ID" value="NZ_CTEC01000002.1"/>
</dbReference>